<sequence length="312" mass="34143">MISAEAKQAKSLQNKMEGQPLLELEKLGALDAEMADEIRNIVAEGIAEKFEERYRIFPGERKGVQIRRNRVPAPCTLKRCFDAHVKAIVEDTLPQSIVMARTYGNIQPPVEPQETSTGQVTEAPSRAVAEEQTAPGGSWYRKPDAAPERKARSGRKSSSKPSVTRKTALVDHKTYSSSSRTSSPGKLHKHWENGLTSSTDEAWNKVYGNPYAILNNLPSSGGPNKALESPTTANQSLPSPGRPTKQYTTQSVQDLTSKGNVAPLESDVVDILLNDKLAQDEDGGMATKTEEHGTDDMQPTIEFGDDLIWLSD</sequence>
<evidence type="ECO:0000313" key="2">
    <source>
        <dbReference type="EMBL" id="ROV98768.1"/>
    </source>
</evidence>
<feature type="region of interest" description="Disordered" evidence="1">
    <location>
        <begin position="221"/>
        <end position="259"/>
    </location>
</feature>
<organism evidence="2 3">
    <name type="scientific">Cytospora schulzeri</name>
    <dbReference type="NCBI Taxonomy" id="448051"/>
    <lineage>
        <taxon>Eukaryota</taxon>
        <taxon>Fungi</taxon>
        <taxon>Dikarya</taxon>
        <taxon>Ascomycota</taxon>
        <taxon>Pezizomycotina</taxon>
        <taxon>Sordariomycetes</taxon>
        <taxon>Sordariomycetidae</taxon>
        <taxon>Diaporthales</taxon>
        <taxon>Cytosporaceae</taxon>
        <taxon>Cytospora</taxon>
    </lineage>
</organism>
<evidence type="ECO:0000313" key="3">
    <source>
        <dbReference type="Proteomes" id="UP000283895"/>
    </source>
</evidence>
<comment type="caution">
    <text evidence="2">The sequence shown here is derived from an EMBL/GenBank/DDBJ whole genome shotgun (WGS) entry which is preliminary data.</text>
</comment>
<feature type="compositionally biased region" description="Polar residues" evidence="1">
    <location>
        <begin position="229"/>
        <end position="238"/>
    </location>
</feature>
<feature type="compositionally biased region" description="Basic and acidic residues" evidence="1">
    <location>
        <begin position="141"/>
        <end position="151"/>
    </location>
</feature>
<dbReference type="OrthoDB" id="5238683at2759"/>
<keyword evidence="3" id="KW-1185">Reference proteome</keyword>
<accession>A0A423W695</accession>
<name>A0A423W695_9PEZI</name>
<evidence type="ECO:0000256" key="1">
    <source>
        <dbReference type="SAM" id="MobiDB-lite"/>
    </source>
</evidence>
<dbReference type="Proteomes" id="UP000283895">
    <property type="component" value="Unassembled WGS sequence"/>
</dbReference>
<feature type="compositionally biased region" description="Polar residues" evidence="1">
    <location>
        <begin position="113"/>
        <end position="122"/>
    </location>
</feature>
<dbReference type="AlphaFoldDB" id="A0A423W695"/>
<feature type="region of interest" description="Disordered" evidence="1">
    <location>
        <begin position="280"/>
        <end position="305"/>
    </location>
</feature>
<feature type="compositionally biased region" description="Polar residues" evidence="1">
    <location>
        <begin position="245"/>
        <end position="259"/>
    </location>
</feature>
<proteinExistence type="predicted"/>
<reference evidence="2 3" key="1">
    <citation type="submission" date="2015-09" db="EMBL/GenBank/DDBJ databases">
        <title>Host preference determinants of Valsa canker pathogens revealed by comparative genomics.</title>
        <authorList>
            <person name="Yin Z."/>
            <person name="Huang L."/>
        </authorList>
    </citation>
    <scope>NUCLEOTIDE SEQUENCE [LARGE SCALE GENOMIC DNA]</scope>
    <source>
        <strain evidence="2 3">03-1</strain>
    </source>
</reference>
<gene>
    <name evidence="2" type="ORF">VMCG_06816</name>
</gene>
<feature type="region of interest" description="Disordered" evidence="1">
    <location>
        <begin position="106"/>
        <end position="193"/>
    </location>
</feature>
<dbReference type="EMBL" id="LKEA01000025">
    <property type="protein sequence ID" value="ROV98768.1"/>
    <property type="molecule type" value="Genomic_DNA"/>
</dbReference>
<protein>
    <submittedName>
        <fullName evidence="2">Uncharacterized protein</fullName>
    </submittedName>
</protein>